<feature type="active site" evidence="4">
    <location>
        <position position="54"/>
    </location>
</feature>
<keyword evidence="10" id="KW-1185">Reference proteome</keyword>
<evidence type="ECO:0000256" key="5">
    <source>
        <dbReference type="SAM" id="SignalP"/>
    </source>
</evidence>
<organism evidence="7 9">
    <name type="scientific">Polaribacter dokdonensis DSW-5</name>
    <dbReference type="NCBI Taxonomy" id="1300348"/>
    <lineage>
        <taxon>Bacteria</taxon>
        <taxon>Pseudomonadati</taxon>
        <taxon>Bacteroidota</taxon>
        <taxon>Flavobacteriia</taxon>
        <taxon>Flavobacteriales</taxon>
        <taxon>Flavobacteriaceae</taxon>
    </lineage>
</organism>
<dbReference type="Proteomes" id="UP000183071">
    <property type="component" value="Unassembled WGS sequence"/>
</dbReference>
<evidence type="ECO:0000259" key="6">
    <source>
        <dbReference type="Pfam" id="PF01625"/>
    </source>
</evidence>
<dbReference type="Gene3D" id="3.30.1060.10">
    <property type="entry name" value="Peptide methionine sulphoxide reductase MsrA"/>
    <property type="match status" value="1"/>
</dbReference>
<feature type="chain" id="PRO_5005832993" description="Peptide methionine sulfoxide reductase MsrA" evidence="5">
    <location>
        <begin position="28"/>
        <end position="222"/>
    </location>
</feature>
<keyword evidence="5" id="KW-0732">Signal</keyword>
<evidence type="ECO:0000313" key="8">
    <source>
        <dbReference type="EMBL" id="SEE53154.1"/>
    </source>
</evidence>
<feature type="domain" description="Peptide methionine sulphoxide reductase MsrA" evidence="6">
    <location>
        <begin position="48"/>
        <end position="198"/>
    </location>
</feature>
<dbReference type="OrthoDB" id="4174719at2"/>
<evidence type="ECO:0000313" key="10">
    <source>
        <dbReference type="Proteomes" id="UP000183071"/>
    </source>
</evidence>
<dbReference type="EMBL" id="LGBR01000001">
    <property type="protein sequence ID" value="KOY52836.1"/>
    <property type="molecule type" value="Genomic_DNA"/>
</dbReference>
<name>A0A0M9CHZ8_9FLAO</name>
<dbReference type="Proteomes" id="UP000037716">
    <property type="component" value="Unassembled WGS sequence"/>
</dbReference>
<dbReference type="PANTHER" id="PTHR43774">
    <property type="entry name" value="PEPTIDE METHIONINE SULFOXIDE REDUCTASE"/>
    <property type="match status" value="1"/>
</dbReference>
<keyword evidence="1 4" id="KW-0560">Oxidoreductase</keyword>
<dbReference type="EMBL" id="FNUE01000002">
    <property type="protein sequence ID" value="SEE53154.1"/>
    <property type="molecule type" value="Genomic_DNA"/>
</dbReference>
<reference evidence="7 9" key="1">
    <citation type="submission" date="2015-07" db="EMBL/GenBank/DDBJ databases">
        <title>Genome of Polaribacter dokdonenesis DSW-5, isolated from seawater off Dokdo in Korea.</title>
        <authorList>
            <person name="Yoon K."/>
            <person name="Song J.Y."/>
            <person name="Kim J.F."/>
        </authorList>
    </citation>
    <scope>NUCLEOTIDE SEQUENCE [LARGE SCALE GENOMIC DNA]</scope>
    <source>
        <strain evidence="7 9">DSW-5</strain>
    </source>
</reference>
<proteinExistence type="inferred from homology"/>
<comment type="function">
    <text evidence="4">Has an important function as a repair enzyme for proteins that have been inactivated by oxidation. Catalyzes the reversible oxidation-reduction of methionine sulfoxide in proteins to methionine.</text>
</comment>
<protein>
    <recommendedName>
        <fullName evidence="4">Peptide methionine sulfoxide reductase MsrA</fullName>
        <shortName evidence="4">Protein-methionine-S-oxide reductase</shortName>
        <ecNumber evidence="4">1.8.4.11</ecNumber>
    </recommendedName>
    <alternativeName>
        <fullName evidence="4">Peptide-methionine (S)-S-oxide reductase</fullName>
        <shortName evidence="4">Peptide Met(O) reductase</shortName>
    </alternativeName>
</protein>
<feature type="signal peptide" evidence="5">
    <location>
        <begin position="1"/>
        <end position="27"/>
    </location>
</feature>
<comment type="similarity">
    <text evidence="4">Belongs to the MsrA Met sulfoxide reductase family.</text>
</comment>
<dbReference type="SUPFAM" id="SSF55068">
    <property type="entry name" value="Peptide methionine sulfoxide reductase"/>
    <property type="match status" value="1"/>
</dbReference>
<dbReference type="InterPro" id="IPR036509">
    <property type="entry name" value="Met_Sox_Rdtase_MsrA_sf"/>
</dbReference>
<comment type="catalytic activity">
    <reaction evidence="2 4">
        <text>L-methionyl-[protein] + [thioredoxin]-disulfide + H2O = L-methionyl-(S)-S-oxide-[protein] + [thioredoxin]-dithiol</text>
        <dbReference type="Rhea" id="RHEA:14217"/>
        <dbReference type="Rhea" id="RHEA-COMP:10698"/>
        <dbReference type="Rhea" id="RHEA-COMP:10700"/>
        <dbReference type="Rhea" id="RHEA-COMP:12313"/>
        <dbReference type="Rhea" id="RHEA-COMP:12315"/>
        <dbReference type="ChEBI" id="CHEBI:15377"/>
        <dbReference type="ChEBI" id="CHEBI:16044"/>
        <dbReference type="ChEBI" id="CHEBI:29950"/>
        <dbReference type="ChEBI" id="CHEBI:44120"/>
        <dbReference type="ChEBI" id="CHEBI:50058"/>
        <dbReference type="EC" id="1.8.4.11"/>
    </reaction>
</comment>
<evidence type="ECO:0000256" key="3">
    <source>
        <dbReference type="ARBA" id="ARBA00048782"/>
    </source>
</evidence>
<dbReference type="RefSeq" id="WP_053974909.1">
    <property type="nucleotide sequence ID" value="NZ_FNUE01000002.1"/>
</dbReference>
<accession>A0A0M9CHZ8</accession>
<evidence type="ECO:0000256" key="2">
    <source>
        <dbReference type="ARBA" id="ARBA00047806"/>
    </source>
</evidence>
<sequence>MKFYKAFFTITFSLLLFSCLGFSKKDAKTNENNKITKNYTPSKETKVAYFASGCFWCVEAIFESVRGVEEAVSGYAGGQTKNPTYQSIGTGRTGHAETVAVYYNPDVVSFETLVSVFFGSHNPTTKDGQHPDYGTQYRSIAFYSTDEEKQIIEAKIDELNKSTYNNQIVTEVTKHTKFYEAEEYHQDFEKRNPNQGYVKAVSVPRLNKFKKKFPELLKKESH</sequence>
<reference evidence="8 10" key="2">
    <citation type="submission" date="2016-10" db="EMBL/GenBank/DDBJ databases">
        <authorList>
            <person name="Varghese N."/>
            <person name="Submissions S."/>
        </authorList>
    </citation>
    <scope>NUCLEOTIDE SEQUENCE [LARGE SCALE GENOMIC DNA]</scope>
    <source>
        <strain evidence="8 10">DSW-5</strain>
    </source>
</reference>
<dbReference type="PATRIC" id="fig|1300348.6.peg.2397"/>
<evidence type="ECO:0000313" key="7">
    <source>
        <dbReference type="EMBL" id="KOY52836.1"/>
    </source>
</evidence>
<comment type="catalytic activity">
    <reaction evidence="3 4">
        <text>[thioredoxin]-disulfide + L-methionine + H2O = L-methionine (S)-S-oxide + [thioredoxin]-dithiol</text>
        <dbReference type="Rhea" id="RHEA:19993"/>
        <dbReference type="Rhea" id="RHEA-COMP:10698"/>
        <dbReference type="Rhea" id="RHEA-COMP:10700"/>
        <dbReference type="ChEBI" id="CHEBI:15377"/>
        <dbReference type="ChEBI" id="CHEBI:29950"/>
        <dbReference type="ChEBI" id="CHEBI:50058"/>
        <dbReference type="ChEBI" id="CHEBI:57844"/>
        <dbReference type="ChEBI" id="CHEBI:58772"/>
        <dbReference type="EC" id="1.8.4.11"/>
    </reaction>
</comment>
<dbReference type="NCBIfam" id="TIGR00401">
    <property type="entry name" value="msrA"/>
    <property type="match status" value="1"/>
</dbReference>
<dbReference type="STRING" id="1300348.I602_2396"/>
<evidence type="ECO:0000256" key="4">
    <source>
        <dbReference type="HAMAP-Rule" id="MF_01401"/>
    </source>
</evidence>
<gene>
    <name evidence="4" type="primary">msrA</name>
    <name evidence="7" type="ORF">I602_2396</name>
    <name evidence="8" type="ORF">SAMN05444353_2171</name>
</gene>
<dbReference type="Pfam" id="PF01625">
    <property type="entry name" value="PMSR"/>
    <property type="match status" value="1"/>
</dbReference>
<dbReference type="PANTHER" id="PTHR43774:SF1">
    <property type="entry name" value="PEPTIDE METHIONINE SULFOXIDE REDUCTASE MSRA 2"/>
    <property type="match status" value="1"/>
</dbReference>
<dbReference type="GO" id="GO:0008113">
    <property type="term" value="F:peptide-methionine (S)-S-oxide reductase activity"/>
    <property type="evidence" value="ECO:0007669"/>
    <property type="project" value="UniProtKB-UniRule"/>
</dbReference>
<dbReference type="AlphaFoldDB" id="A0A0M9CHZ8"/>
<dbReference type="InterPro" id="IPR002569">
    <property type="entry name" value="Met_Sox_Rdtase_MsrA_dom"/>
</dbReference>
<evidence type="ECO:0000256" key="1">
    <source>
        <dbReference type="ARBA" id="ARBA00023002"/>
    </source>
</evidence>
<dbReference type="HAMAP" id="MF_01401">
    <property type="entry name" value="MsrA"/>
    <property type="match status" value="1"/>
</dbReference>
<dbReference type="PROSITE" id="PS51257">
    <property type="entry name" value="PROKAR_LIPOPROTEIN"/>
    <property type="match status" value="1"/>
</dbReference>
<dbReference type="EC" id="1.8.4.11" evidence="4"/>
<evidence type="ECO:0000313" key="9">
    <source>
        <dbReference type="Proteomes" id="UP000037716"/>
    </source>
</evidence>
<comment type="caution">
    <text evidence="7">The sequence shown here is derived from an EMBL/GenBank/DDBJ whole genome shotgun (WGS) entry which is preliminary data.</text>
</comment>